<dbReference type="Proteomes" id="UP000315750">
    <property type="component" value="Chromosome"/>
</dbReference>
<evidence type="ECO:0008006" key="4">
    <source>
        <dbReference type="Google" id="ProtNLM"/>
    </source>
</evidence>
<accession>A0A518AKI6</accession>
<feature type="transmembrane region" description="Helical" evidence="1">
    <location>
        <begin position="35"/>
        <end position="53"/>
    </location>
</feature>
<feature type="transmembrane region" description="Helical" evidence="1">
    <location>
        <begin position="136"/>
        <end position="157"/>
    </location>
</feature>
<keyword evidence="1" id="KW-0812">Transmembrane</keyword>
<dbReference type="KEGG" id="amuc:Pan181_14190"/>
<keyword evidence="3" id="KW-1185">Reference proteome</keyword>
<evidence type="ECO:0000256" key="1">
    <source>
        <dbReference type="SAM" id="Phobius"/>
    </source>
</evidence>
<evidence type="ECO:0000313" key="3">
    <source>
        <dbReference type="Proteomes" id="UP000315750"/>
    </source>
</evidence>
<keyword evidence="1" id="KW-0472">Membrane</keyword>
<sequence length="170" mass="18138">MELRPASGGGPLVPVELPVSTANPHRRFSWLERTLLVAASLVLTVLLVAAAMLSPDSRGFGTHQKLGFGECFVVAQWGVRCPSCGMTTSWARLLDGQLTAALGANAGGVLLCLASIAAVPWMLASAIKGQWWYLRPTASLVLPAFAVLVLVLLVQWMQHTGLALLRHGWS</sequence>
<evidence type="ECO:0000313" key="2">
    <source>
        <dbReference type="EMBL" id="QDU55233.1"/>
    </source>
</evidence>
<dbReference type="AlphaFoldDB" id="A0A518AKI6"/>
<dbReference type="OrthoDB" id="285957at2"/>
<keyword evidence="1" id="KW-1133">Transmembrane helix</keyword>
<name>A0A518AKI6_9BACT</name>
<dbReference type="Pfam" id="PF10825">
    <property type="entry name" value="DUF2752"/>
    <property type="match status" value="1"/>
</dbReference>
<organism evidence="2 3">
    <name type="scientific">Aeoliella mucimassa</name>
    <dbReference type="NCBI Taxonomy" id="2527972"/>
    <lineage>
        <taxon>Bacteria</taxon>
        <taxon>Pseudomonadati</taxon>
        <taxon>Planctomycetota</taxon>
        <taxon>Planctomycetia</taxon>
        <taxon>Pirellulales</taxon>
        <taxon>Lacipirellulaceae</taxon>
        <taxon>Aeoliella</taxon>
    </lineage>
</organism>
<reference evidence="2 3" key="1">
    <citation type="submission" date="2019-02" db="EMBL/GenBank/DDBJ databases">
        <title>Deep-cultivation of Planctomycetes and their phenomic and genomic characterization uncovers novel biology.</title>
        <authorList>
            <person name="Wiegand S."/>
            <person name="Jogler M."/>
            <person name="Boedeker C."/>
            <person name="Pinto D."/>
            <person name="Vollmers J."/>
            <person name="Rivas-Marin E."/>
            <person name="Kohn T."/>
            <person name="Peeters S.H."/>
            <person name="Heuer A."/>
            <person name="Rast P."/>
            <person name="Oberbeckmann S."/>
            <person name="Bunk B."/>
            <person name="Jeske O."/>
            <person name="Meyerdierks A."/>
            <person name="Storesund J.E."/>
            <person name="Kallscheuer N."/>
            <person name="Luecker S."/>
            <person name="Lage O.M."/>
            <person name="Pohl T."/>
            <person name="Merkel B.J."/>
            <person name="Hornburger P."/>
            <person name="Mueller R.-W."/>
            <person name="Bruemmer F."/>
            <person name="Labrenz M."/>
            <person name="Spormann A.M."/>
            <person name="Op den Camp H."/>
            <person name="Overmann J."/>
            <person name="Amann R."/>
            <person name="Jetten M.S.M."/>
            <person name="Mascher T."/>
            <person name="Medema M.H."/>
            <person name="Devos D.P."/>
            <person name="Kaster A.-K."/>
            <person name="Ovreas L."/>
            <person name="Rohde M."/>
            <person name="Galperin M.Y."/>
            <person name="Jogler C."/>
        </authorList>
    </citation>
    <scope>NUCLEOTIDE SEQUENCE [LARGE SCALE GENOMIC DNA]</scope>
    <source>
        <strain evidence="2 3">Pan181</strain>
    </source>
</reference>
<protein>
    <recommendedName>
        <fullName evidence="4">DUF2752 domain-containing protein</fullName>
    </recommendedName>
</protein>
<feature type="transmembrane region" description="Helical" evidence="1">
    <location>
        <begin position="100"/>
        <end position="124"/>
    </location>
</feature>
<dbReference type="InterPro" id="IPR021215">
    <property type="entry name" value="DUF2752"/>
</dbReference>
<gene>
    <name evidence="2" type="ORF">Pan181_14190</name>
</gene>
<proteinExistence type="predicted"/>
<dbReference type="EMBL" id="CP036278">
    <property type="protein sequence ID" value="QDU55233.1"/>
    <property type="molecule type" value="Genomic_DNA"/>
</dbReference>